<dbReference type="EMBL" id="FAOZ01000015">
    <property type="protein sequence ID" value="CUU57929.1"/>
    <property type="molecule type" value="Genomic_DNA"/>
</dbReference>
<dbReference type="RefSeq" id="WP_091280200.1">
    <property type="nucleotide sequence ID" value="NZ_FAOZ01000015.1"/>
</dbReference>
<dbReference type="GO" id="GO:0006629">
    <property type="term" value="P:lipid metabolic process"/>
    <property type="evidence" value="ECO:0007669"/>
    <property type="project" value="InterPro"/>
</dbReference>
<keyword evidence="2" id="KW-1185">Reference proteome</keyword>
<proteinExistence type="predicted"/>
<dbReference type="Gene3D" id="3.20.20.190">
    <property type="entry name" value="Phosphatidylinositol (PI) phosphodiesterase"/>
    <property type="match status" value="1"/>
</dbReference>
<dbReference type="AlphaFoldDB" id="A0A0S4QRU3"/>
<dbReference type="Proteomes" id="UP000198802">
    <property type="component" value="Unassembled WGS sequence"/>
</dbReference>
<evidence type="ECO:0000313" key="2">
    <source>
        <dbReference type="Proteomes" id="UP000198802"/>
    </source>
</evidence>
<dbReference type="InterPro" id="IPR017946">
    <property type="entry name" value="PLC-like_Pdiesterase_TIM-brl"/>
</dbReference>
<evidence type="ECO:0000313" key="1">
    <source>
        <dbReference type="EMBL" id="CUU57929.1"/>
    </source>
</evidence>
<protein>
    <submittedName>
        <fullName evidence="1">Uncharacterized protein</fullName>
    </submittedName>
</protein>
<name>A0A0S4QRU3_9ACTN</name>
<accession>A0A0S4QRU3</accession>
<organism evidence="1 2">
    <name type="scientific">Parafrankia irregularis</name>
    <dbReference type="NCBI Taxonomy" id="795642"/>
    <lineage>
        <taxon>Bacteria</taxon>
        <taxon>Bacillati</taxon>
        <taxon>Actinomycetota</taxon>
        <taxon>Actinomycetes</taxon>
        <taxon>Frankiales</taxon>
        <taxon>Frankiaceae</taxon>
        <taxon>Parafrankia</taxon>
    </lineage>
</organism>
<gene>
    <name evidence="1" type="ORF">Ga0074812_115131</name>
</gene>
<dbReference type="GO" id="GO:0008081">
    <property type="term" value="F:phosphoric diester hydrolase activity"/>
    <property type="evidence" value="ECO:0007669"/>
    <property type="project" value="InterPro"/>
</dbReference>
<reference evidence="2" key="1">
    <citation type="submission" date="2015-11" db="EMBL/GenBank/DDBJ databases">
        <authorList>
            <person name="Varghese N."/>
        </authorList>
    </citation>
    <scope>NUCLEOTIDE SEQUENCE [LARGE SCALE GENOMIC DNA]</scope>
    <source>
        <strain evidence="2">DSM 45899</strain>
    </source>
</reference>
<sequence>MGGARRTAAGIDTAHGIDTAQCADTNHYLLVMTDAQSIAPAVAAGDLAAAQARVTQVAGLHASVASSDWASMPSVNATLLDRG</sequence>